<comment type="caution">
    <text evidence="2">The sequence shown here is derived from an EMBL/GenBank/DDBJ whole genome shotgun (WGS) entry which is preliminary data.</text>
</comment>
<proteinExistence type="predicted"/>
<dbReference type="EMBL" id="BSPC01000063">
    <property type="protein sequence ID" value="GLS22478.1"/>
    <property type="molecule type" value="Genomic_DNA"/>
</dbReference>
<evidence type="ECO:0000313" key="3">
    <source>
        <dbReference type="Proteomes" id="UP001156882"/>
    </source>
</evidence>
<reference evidence="3" key="1">
    <citation type="journal article" date="2019" name="Int. J. Syst. Evol. Microbiol.">
        <title>The Global Catalogue of Microorganisms (GCM) 10K type strain sequencing project: providing services to taxonomists for standard genome sequencing and annotation.</title>
        <authorList>
            <consortium name="The Broad Institute Genomics Platform"/>
            <consortium name="The Broad Institute Genome Sequencing Center for Infectious Disease"/>
            <person name="Wu L."/>
            <person name="Ma J."/>
        </authorList>
    </citation>
    <scope>NUCLEOTIDE SEQUENCE [LARGE SCALE GENOMIC DNA]</scope>
    <source>
        <strain evidence="3">NBRC 101365</strain>
    </source>
</reference>
<dbReference type="InterPro" id="IPR045632">
    <property type="entry name" value="DUF6314"/>
</dbReference>
<dbReference type="Pfam" id="PF19834">
    <property type="entry name" value="DUF6314"/>
    <property type="match status" value="1"/>
</dbReference>
<dbReference type="RefSeq" id="WP_284315436.1">
    <property type="nucleotide sequence ID" value="NZ_BSPC01000063.1"/>
</dbReference>
<protein>
    <recommendedName>
        <fullName evidence="1">DUF6314 domain-containing protein</fullName>
    </recommendedName>
</protein>
<name>A0ABQ6CRR9_9HYPH</name>
<gene>
    <name evidence="2" type="ORF">GCM10007874_54960</name>
</gene>
<accession>A0ABQ6CRR9</accession>
<evidence type="ECO:0000313" key="2">
    <source>
        <dbReference type="EMBL" id="GLS22478.1"/>
    </source>
</evidence>
<feature type="domain" description="DUF6314" evidence="1">
    <location>
        <begin position="11"/>
        <end position="148"/>
    </location>
</feature>
<organism evidence="2 3">
    <name type="scientific">Labrys miyagiensis</name>
    <dbReference type="NCBI Taxonomy" id="346912"/>
    <lineage>
        <taxon>Bacteria</taxon>
        <taxon>Pseudomonadati</taxon>
        <taxon>Pseudomonadota</taxon>
        <taxon>Alphaproteobacteria</taxon>
        <taxon>Hyphomicrobiales</taxon>
        <taxon>Xanthobacteraceae</taxon>
        <taxon>Labrys</taxon>
    </lineage>
</organism>
<sequence length="150" mass="16713">MWLRHAMLPSLDGRWSLDRSVEDLGSGKPMAAMHGTASFTLGAAGEAAYAESATLALEGGQAMPASRHYFYRQEEDGLAIFFDEARSQLFHRLVLEQGEGGLVGADLHLCTPDRYDSRYEFRTDDSFAVVHVVEGPRKSYVSRTLYHRQA</sequence>
<dbReference type="Proteomes" id="UP001156882">
    <property type="component" value="Unassembled WGS sequence"/>
</dbReference>
<evidence type="ECO:0000259" key="1">
    <source>
        <dbReference type="Pfam" id="PF19834"/>
    </source>
</evidence>
<keyword evidence="3" id="KW-1185">Reference proteome</keyword>